<proteinExistence type="predicted"/>
<dbReference type="RefSeq" id="WP_091790427.1">
    <property type="nucleotide sequence ID" value="NZ_FNDI01000055.1"/>
</dbReference>
<dbReference type="AlphaFoldDB" id="A0A7Z7BKX4"/>
<name>A0A7Z7BKX4_9BURK</name>
<comment type="caution">
    <text evidence="1">The sequence shown here is derived from an EMBL/GenBank/DDBJ whole genome shotgun (WGS) entry which is preliminary data.</text>
</comment>
<organism evidence="1 2">
    <name type="scientific">Paraburkholderia steynii</name>
    <dbReference type="NCBI Taxonomy" id="1245441"/>
    <lineage>
        <taxon>Bacteria</taxon>
        <taxon>Pseudomonadati</taxon>
        <taxon>Pseudomonadota</taxon>
        <taxon>Betaproteobacteria</taxon>
        <taxon>Burkholderiales</taxon>
        <taxon>Burkholderiaceae</taxon>
        <taxon>Paraburkholderia</taxon>
    </lineage>
</organism>
<keyword evidence="2" id="KW-1185">Reference proteome</keyword>
<evidence type="ECO:0000313" key="1">
    <source>
        <dbReference type="EMBL" id="SDJ48913.1"/>
    </source>
</evidence>
<accession>A0A7Z7BKX4</accession>
<dbReference type="EMBL" id="FNDI01000055">
    <property type="protein sequence ID" value="SDJ48913.1"/>
    <property type="molecule type" value="Genomic_DNA"/>
</dbReference>
<reference evidence="1" key="1">
    <citation type="submission" date="2016-10" db="EMBL/GenBank/DDBJ databases">
        <authorList>
            <person name="Varghese N."/>
            <person name="Submissions S."/>
        </authorList>
    </citation>
    <scope>NUCLEOTIDE SEQUENCE [LARGE SCALE GENOMIC DNA]</scope>
    <source>
        <strain evidence="1">YR281</strain>
    </source>
</reference>
<sequence>MPIVEIIQFDGVPEDGVIDEGAQVPVKGMIATSPPDGGCGVAGCPCVRGHFVMRIYPRDEHGCVLGYVVEFESRQELESTSPEALSMLVSRAMN</sequence>
<evidence type="ECO:0000313" key="2">
    <source>
        <dbReference type="Proteomes" id="UP000198900"/>
    </source>
</evidence>
<gene>
    <name evidence="1" type="ORF">SAMN04487926_1554</name>
</gene>
<dbReference type="Proteomes" id="UP000198900">
    <property type="component" value="Unassembled WGS sequence"/>
</dbReference>
<protein>
    <submittedName>
        <fullName evidence="1">Uncharacterized protein</fullName>
    </submittedName>
</protein>